<evidence type="ECO:0000256" key="3">
    <source>
        <dbReference type="ARBA" id="ARBA00022692"/>
    </source>
</evidence>
<dbReference type="PANTHER" id="PTHR43791:SF36">
    <property type="entry name" value="TRANSPORTER, PUTATIVE (AFU_ORTHOLOGUE AFUA_6G08340)-RELATED"/>
    <property type="match status" value="1"/>
</dbReference>
<sequence>MSTPFNETSAPRASAFKKIDLRLLSFLTVCYCVAFVDRVNVGFAKLQMQQELGLSDAAYGLGAGIFFLGYVLLEVPSNMLLVRIGARKTLSRIMVLWGATTVATSMVSDATMFYLLRFLLGLFEAGFAPGIIYFLSRWYPKRQMGRTMAILMCALPVGSIAGGIASGAIIEYFSGRAGLSGWQWMFILEGIPALILGIVTFATLSESPAEASWLTADEKHAVLQELGHTSRPPQVQGALKRVATDKRVLLLALTYFGMISGIYAVGFWLPTILKTAGLHSYMEIGAYSAVPYVLTIIVCYVVGRLSDRNRERQLHAALATAVGAVGLLAAAHFSDQFVVALAAISIATAATYAGYTVFWAIPADYFPEDTAAIGIAFINTIGLFGGFVSPTLIGWVKTATGSSEAGFFAIAMLLLASAFVLAGRPAGNIKVATS</sequence>
<feature type="transmembrane region" description="Helical" evidence="6">
    <location>
        <begin position="373"/>
        <end position="393"/>
    </location>
</feature>
<dbReference type="FunFam" id="1.20.1250.20:FF:000018">
    <property type="entry name" value="MFS transporter permease"/>
    <property type="match status" value="1"/>
</dbReference>
<feature type="transmembrane region" description="Helical" evidence="6">
    <location>
        <begin position="114"/>
        <end position="136"/>
    </location>
</feature>
<keyword evidence="4 6" id="KW-1133">Transmembrane helix</keyword>
<dbReference type="SUPFAM" id="SSF103473">
    <property type="entry name" value="MFS general substrate transporter"/>
    <property type="match status" value="1"/>
</dbReference>
<dbReference type="CDD" id="cd17319">
    <property type="entry name" value="MFS_ExuT_GudP_like"/>
    <property type="match status" value="1"/>
</dbReference>
<organism evidence="8">
    <name type="scientific">Burkholderia pseudomallei</name>
    <name type="common">Pseudomonas pseudomallei</name>
    <dbReference type="NCBI Taxonomy" id="28450"/>
    <lineage>
        <taxon>Bacteria</taxon>
        <taxon>Pseudomonadati</taxon>
        <taxon>Pseudomonadota</taxon>
        <taxon>Betaproteobacteria</taxon>
        <taxon>Burkholderiales</taxon>
        <taxon>Burkholderiaceae</taxon>
        <taxon>Burkholderia</taxon>
        <taxon>pseudomallei group</taxon>
    </lineage>
</organism>
<feature type="transmembrane region" description="Helical" evidence="6">
    <location>
        <begin position="284"/>
        <end position="302"/>
    </location>
</feature>
<dbReference type="PROSITE" id="PS50850">
    <property type="entry name" value="MFS"/>
    <property type="match status" value="1"/>
</dbReference>
<keyword evidence="5 6" id="KW-0472">Membrane</keyword>
<proteinExistence type="predicted"/>
<feature type="transmembrane region" description="Helical" evidence="6">
    <location>
        <begin position="405"/>
        <end position="422"/>
    </location>
</feature>
<keyword evidence="2" id="KW-0813">Transport</keyword>
<dbReference type="AlphaFoldDB" id="A0A0C5AYA9"/>
<comment type="subcellular location">
    <subcellularLocation>
        <location evidence="1">Membrane</location>
        <topology evidence="1">Multi-pass membrane protein</topology>
    </subcellularLocation>
</comment>
<dbReference type="InterPro" id="IPR020846">
    <property type="entry name" value="MFS_dom"/>
</dbReference>
<feature type="transmembrane region" description="Helical" evidence="6">
    <location>
        <begin position="57"/>
        <end position="77"/>
    </location>
</feature>
<evidence type="ECO:0000313" key="8">
    <source>
        <dbReference type="EMBL" id="AJL34929.1"/>
    </source>
</evidence>
<keyword evidence="8" id="KW-0614">Plasmid</keyword>
<dbReference type="Gene3D" id="1.20.1250.20">
    <property type="entry name" value="MFS general substrate transporter like domains"/>
    <property type="match status" value="2"/>
</dbReference>
<dbReference type="InterPro" id="IPR011701">
    <property type="entry name" value="MFS"/>
</dbReference>
<evidence type="ECO:0000256" key="6">
    <source>
        <dbReference type="SAM" id="Phobius"/>
    </source>
</evidence>
<dbReference type="Pfam" id="PF07690">
    <property type="entry name" value="MFS_1"/>
    <property type="match status" value="1"/>
</dbReference>
<feature type="transmembrane region" description="Helical" evidence="6">
    <location>
        <begin position="89"/>
        <end position="108"/>
    </location>
</feature>
<feature type="transmembrane region" description="Helical" evidence="6">
    <location>
        <begin position="314"/>
        <end position="333"/>
    </location>
</feature>
<feature type="transmembrane region" description="Helical" evidence="6">
    <location>
        <begin position="148"/>
        <end position="170"/>
    </location>
</feature>
<evidence type="ECO:0000256" key="5">
    <source>
        <dbReference type="ARBA" id="ARBA00023136"/>
    </source>
</evidence>
<keyword evidence="3 6" id="KW-0812">Transmembrane</keyword>
<dbReference type="EMBL" id="KF418775">
    <property type="protein sequence ID" value="AJL34929.1"/>
    <property type="molecule type" value="Genomic_DNA"/>
</dbReference>
<evidence type="ECO:0000256" key="1">
    <source>
        <dbReference type="ARBA" id="ARBA00004141"/>
    </source>
</evidence>
<dbReference type="GO" id="GO:0016020">
    <property type="term" value="C:membrane"/>
    <property type="evidence" value="ECO:0007669"/>
    <property type="project" value="UniProtKB-SubCell"/>
</dbReference>
<evidence type="ECO:0000256" key="4">
    <source>
        <dbReference type="ARBA" id="ARBA00022989"/>
    </source>
</evidence>
<dbReference type="PANTHER" id="PTHR43791">
    <property type="entry name" value="PERMEASE-RELATED"/>
    <property type="match status" value="1"/>
</dbReference>
<dbReference type="RefSeq" id="WP_058034488.1">
    <property type="nucleotide sequence ID" value="NZ_KF418775.1"/>
</dbReference>
<feature type="transmembrane region" description="Helical" evidence="6">
    <location>
        <begin position="248"/>
        <end position="269"/>
    </location>
</feature>
<evidence type="ECO:0000259" key="7">
    <source>
        <dbReference type="PROSITE" id="PS50850"/>
    </source>
</evidence>
<protein>
    <submittedName>
        <fullName evidence="8">Major facilitator family transporter</fullName>
    </submittedName>
</protein>
<dbReference type="GO" id="GO:0022857">
    <property type="term" value="F:transmembrane transporter activity"/>
    <property type="evidence" value="ECO:0007669"/>
    <property type="project" value="InterPro"/>
</dbReference>
<geneLocation type="plasmid" evidence="8">
    <name>pBPSE01</name>
</geneLocation>
<evidence type="ECO:0000256" key="2">
    <source>
        <dbReference type="ARBA" id="ARBA00022448"/>
    </source>
</evidence>
<feature type="transmembrane region" description="Helical" evidence="6">
    <location>
        <begin position="182"/>
        <end position="204"/>
    </location>
</feature>
<name>A0A0C5AYA9_BURPE</name>
<reference evidence="8" key="1">
    <citation type="submission" date="2013-07" db="EMBL/GenBank/DDBJ databases">
        <title>Complete sequence of a native Burkholderia pseudomallei plasmid.</title>
        <authorList>
            <person name="Stone J.K."/>
            <person name="Bollig M.C."/>
            <person name="Gibbons H.S."/>
            <person name="Mayo M."/>
            <person name="Currie B.J."/>
            <person name="Keim P."/>
            <person name="Tuanyok A."/>
        </authorList>
    </citation>
    <scope>NUCLEOTIDE SEQUENCE</scope>
    <source>
        <strain evidence="8">MSHR1950</strain>
        <plasmid evidence="8">pBPSE01</plasmid>
    </source>
</reference>
<accession>A0A0C5AYA9</accession>
<feature type="domain" description="Major facilitator superfamily (MFS) profile" evidence="7">
    <location>
        <begin position="23"/>
        <end position="428"/>
    </location>
</feature>
<feature type="transmembrane region" description="Helical" evidence="6">
    <location>
        <begin position="21"/>
        <end position="37"/>
    </location>
</feature>
<feature type="transmembrane region" description="Helical" evidence="6">
    <location>
        <begin position="339"/>
        <end position="361"/>
    </location>
</feature>
<dbReference type="InterPro" id="IPR036259">
    <property type="entry name" value="MFS_trans_sf"/>
</dbReference>
<gene>
    <name evidence="8" type="ORF">pBPS046</name>
</gene>